<feature type="repeat" description="WD" evidence="4">
    <location>
        <begin position="183"/>
        <end position="225"/>
    </location>
</feature>
<dbReference type="Pfam" id="PF00400">
    <property type="entry name" value="WD40"/>
    <property type="match status" value="2"/>
</dbReference>
<evidence type="ECO:0000313" key="6">
    <source>
        <dbReference type="Proteomes" id="UP000801492"/>
    </source>
</evidence>
<dbReference type="InterPro" id="IPR020472">
    <property type="entry name" value="WD40_PAC1"/>
</dbReference>
<reference evidence="5" key="1">
    <citation type="submission" date="2019-08" db="EMBL/GenBank/DDBJ databases">
        <title>The genome of the North American firefly Photinus pyralis.</title>
        <authorList>
            <consortium name="Photinus pyralis genome working group"/>
            <person name="Fallon T.R."/>
            <person name="Sander Lower S.E."/>
            <person name="Weng J.-K."/>
        </authorList>
    </citation>
    <scope>NUCLEOTIDE SEQUENCE</scope>
    <source>
        <strain evidence="5">TRF0915ILg1</strain>
        <tissue evidence="5">Whole body</tissue>
    </source>
</reference>
<dbReference type="PROSITE" id="PS50082">
    <property type="entry name" value="WD_REPEATS_2"/>
    <property type="match status" value="3"/>
</dbReference>
<dbReference type="PANTHER" id="PTHR22889:SF0">
    <property type="entry name" value="WD REPEAT-CONTAINING PROTEIN 89"/>
    <property type="match status" value="1"/>
</dbReference>
<evidence type="ECO:0000256" key="3">
    <source>
        <dbReference type="ARBA" id="ARBA00022737"/>
    </source>
</evidence>
<comment type="caution">
    <text evidence="5">The sequence shown here is derived from an EMBL/GenBank/DDBJ whole genome shotgun (WGS) entry which is preliminary data.</text>
</comment>
<keyword evidence="6" id="KW-1185">Reference proteome</keyword>
<dbReference type="InterPro" id="IPR039328">
    <property type="entry name" value="WDR89"/>
</dbReference>
<dbReference type="AlphaFoldDB" id="A0A8K0GF56"/>
<evidence type="ECO:0000256" key="4">
    <source>
        <dbReference type="PROSITE-ProRule" id="PRU00221"/>
    </source>
</evidence>
<dbReference type="SUPFAM" id="SSF50978">
    <property type="entry name" value="WD40 repeat-like"/>
    <property type="match status" value="1"/>
</dbReference>
<organism evidence="5 6">
    <name type="scientific">Ignelater luminosus</name>
    <name type="common">Cucubano</name>
    <name type="synonym">Pyrophorus luminosus</name>
    <dbReference type="NCBI Taxonomy" id="2038154"/>
    <lineage>
        <taxon>Eukaryota</taxon>
        <taxon>Metazoa</taxon>
        <taxon>Ecdysozoa</taxon>
        <taxon>Arthropoda</taxon>
        <taxon>Hexapoda</taxon>
        <taxon>Insecta</taxon>
        <taxon>Pterygota</taxon>
        <taxon>Neoptera</taxon>
        <taxon>Endopterygota</taxon>
        <taxon>Coleoptera</taxon>
        <taxon>Polyphaga</taxon>
        <taxon>Elateriformia</taxon>
        <taxon>Elateroidea</taxon>
        <taxon>Elateridae</taxon>
        <taxon>Agrypninae</taxon>
        <taxon>Pyrophorini</taxon>
        <taxon>Ignelater</taxon>
    </lineage>
</organism>
<dbReference type="OrthoDB" id="25131at2759"/>
<dbReference type="PROSITE" id="PS50294">
    <property type="entry name" value="WD_REPEATS_REGION"/>
    <property type="match status" value="3"/>
</dbReference>
<dbReference type="InterPro" id="IPR015943">
    <property type="entry name" value="WD40/YVTN_repeat-like_dom_sf"/>
</dbReference>
<dbReference type="Gene3D" id="2.130.10.10">
    <property type="entry name" value="YVTN repeat-like/Quinoprotein amine dehydrogenase"/>
    <property type="match status" value="2"/>
</dbReference>
<keyword evidence="3" id="KW-0677">Repeat</keyword>
<gene>
    <name evidence="5" type="ORF">ILUMI_10254</name>
</gene>
<proteinExistence type="predicted"/>
<dbReference type="InterPro" id="IPR019775">
    <property type="entry name" value="WD40_repeat_CS"/>
</dbReference>
<dbReference type="Proteomes" id="UP000801492">
    <property type="component" value="Unassembled WGS sequence"/>
</dbReference>
<dbReference type="PANTHER" id="PTHR22889">
    <property type="entry name" value="WD REPEAT-CONTAINING PROTEIN 89"/>
    <property type="match status" value="1"/>
</dbReference>
<keyword evidence="2 4" id="KW-0853">WD repeat</keyword>
<feature type="repeat" description="WD" evidence="4">
    <location>
        <begin position="333"/>
        <end position="373"/>
    </location>
</feature>
<dbReference type="InterPro" id="IPR036322">
    <property type="entry name" value="WD40_repeat_dom_sf"/>
</dbReference>
<dbReference type="PROSITE" id="PS00678">
    <property type="entry name" value="WD_REPEATS_1"/>
    <property type="match status" value="1"/>
</dbReference>
<dbReference type="InterPro" id="IPR001680">
    <property type="entry name" value="WD40_rpt"/>
</dbReference>
<accession>A0A8K0GF56</accession>
<evidence type="ECO:0000256" key="1">
    <source>
        <dbReference type="ARBA" id="ARBA00021125"/>
    </source>
</evidence>
<dbReference type="EMBL" id="VTPC01005534">
    <property type="protein sequence ID" value="KAF2895918.1"/>
    <property type="molecule type" value="Genomic_DNA"/>
</dbReference>
<feature type="repeat" description="WD" evidence="4">
    <location>
        <begin position="85"/>
        <end position="127"/>
    </location>
</feature>
<evidence type="ECO:0000256" key="2">
    <source>
        <dbReference type="ARBA" id="ARBA00022574"/>
    </source>
</evidence>
<protein>
    <recommendedName>
        <fullName evidence="1">WD repeat-containing protein 89</fullName>
    </recommendedName>
</protein>
<dbReference type="PRINTS" id="PR00320">
    <property type="entry name" value="GPROTEINBRPT"/>
</dbReference>
<evidence type="ECO:0000313" key="5">
    <source>
        <dbReference type="EMBL" id="KAF2895918.1"/>
    </source>
</evidence>
<dbReference type="SMART" id="SM00320">
    <property type="entry name" value="WD40"/>
    <property type="match status" value="3"/>
</dbReference>
<name>A0A8K0GF56_IGNLU</name>
<sequence>MVHHPIKKLDLQDSDSDTCDSDALDGVFNTKYQLLAEKQVVSDESYILHIHGTGNADFKVAIGATNNLCEIYHFDNNHLLKSETLGILSNTIVGVQFCPDNNNLLYTASSDANVRLWDLRLSDKLVAQFSDTTIKESQNCRQIISFDISSNNRLVAAGTELFEGESFILFWDIRNVKLLGGYWESHTDDVTQVKFNAEDVNLLMSGSTDGLINIYDLKQPNEDDALMDSFNTESSVEQLLWYSRKGKSCICCTTHTADVQLWQTDAVEPYAHFRRCDIAKEIRRKSEDHCYLVSAHNYINDELFILAGSNENDGECSRAVRTEGKKLIPSFNLKQNKQRVRSSWYNQHHNILVTGGENGTLDVWHIDHDKNFS</sequence>